<keyword evidence="1" id="KW-1133">Transmembrane helix</keyword>
<feature type="transmembrane region" description="Helical" evidence="1">
    <location>
        <begin position="12"/>
        <end position="29"/>
    </location>
</feature>
<name>V2VJ69_9GAMM</name>
<keyword evidence="1" id="KW-0812">Transmembrane</keyword>
<gene>
    <name evidence="2" type="ORF">P253_02209</name>
</gene>
<evidence type="ECO:0000313" key="3">
    <source>
        <dbReference type="Proteomes" id="UP000018415"/>
    </source>
</evidence>
<dbReference type="HOGENOM" id="CLU_125311_0_0_6"/>
<accession>V2VJ69</accession>
<organism evidence="2 3">
    <name type="scientific">Acinetobacter indicus CIP 110367</name>
    <dbReference type="NCBI Taxonomy" id="1341679"/>
    <lineage>
        <taxon>Bacteria</taxon>
        <taxon>Pseudomonadati</taxon>
        <taxon>Pseudomonadota</taxon>
        <taxon>Gammaproteobacteria</taxon>
        <taxon>Moraxellales</taxon>
        <taxon>Moraxellaceae</taxon>
        <taxon>Acinetobacter</taxon>
    </lineage>
</organism>
<dbReference type="eggNOG" id="ENOG5032SVG">
    <property type="taxonomic scope" value="Bacteria"/>
</dbReference>
<sequence>MAVDRPYFSVKIMAYFYATLAFFHTRFMLVSDLSFDRLYEYFCKVPSVQKNLIDAYGTDGAQAWWFKFQINVAHPLAWQTVQELGHVLNYISKNERLPTQFLPVSPPPYMNGEAKDFLSWVIQCNHADFPPDVVCDWLEARLPNPVEDESQWKIKTDLSELDELSDKDLDELVPPNPGQN</sequence>
<reference evidence="2 3" key="1">
    <citation type="submission" date="2013-10" db="EMBL/GenBank/DDBJ databases">
        <title>The Genome Sequence of Acinetobacter indicus CIP 110367.</title>
        <authorList>
            <consortium name="The Broad Institute Genomics Platform"/>
            <consortium name="The Broad Institute Genome Sequencing Center for Infectious Disease"/>
            <person name="Cerqueira G."/>
            <person name="Feldgarden M."/>
            <person name="Courvalin P."/>
            <person name="Grillot-Courvalin C."/>
            <person name="Clermont D."/>
            <person name="Rocha E."/>
            <person name="Yoon E.-J."/>
            <person name="Nemec A."/>
            <person name="Young S.K."/>
            <person name="Zeng Q."/>
            <person name="Gargeya S."/>
            <person name="Fitzgerald M."/>
            <person name="Abouelleil A."/>
            <person name="Alvarado L."/>
            <person name="Berlin A.M."/>
            <person name="Chapman S.B."/>
            <person name="Gainer-Dewar J."/>
            <person name="Goldberg J."/>
            <person name="Gnerre S."/>
            <person name="Griggs A."/>
            <person name="Gujja S."/>
            <person name="Hansen M."/>
            <person name="Howarth C."/>
            <person name="Imamovic A."/>
            <person name="Ireland A."/>
            <person name="Larimer J."/>
            <person name="McCowan C."/>
            <person name="Murphy C."/>
            <person name="Pearson M."/>
            <person name="Poon T.W."/>
            <person name="Priest M."/>
            <person name="Roberts A."/>
            <person name="Saif S."/>
            <person name="Shea T."/>
            <person name="Sykes S."/>
            <person name="Wortman J."/>
            <person name="Nusbaum C."/>
            <person name="Birren B."/>
        </authorList>
    </citation>
    <scope>NUCLEOTIDE SEQUENCE [LARGE SCALE GENOMIC DNA]</scope>
    <source>
        <strain evidence="2 3">CIP 110367</strain>
    </source>
</reference>
<dbReference type="PATRIC" id="fig|1341679.3.peg.2151"/>
<evidence type="ECO:0000256" key="1">
    <source>
        <dbReference type="SAM" id="Phobius"/>
    </source>
</evidence>
<dbReference type="EMBL" id="AYET01000005">
    <property type="protein sequence ID" value="ESK47594.1"/>
    <property type="molecule type" value="Genomic_DNA"/>
</dbReference>
<dbReference type="AlphaFoldDB" id="V2VJ69"/>
<proteinExistence type="predicted"/>
<dbReference type="Proteomes" id="UP000018415">
    <property type="component" value="Unassembled WGS sequence"/>
</dbReference>
<evidence type="ECO:0000313" key="2">
    <source>
        <dbReference type="EMBL" id="ESK47594.1"/>
    </source>
</evidence>
<keyword evidence="1" id="KW-0472">Membrane</keyword>
<protein>
    <submittedName>
        <fullName evidence="2">Uncharacterized protein</fullName>
    </submittedName>
</protein>
<comment type="caution">
    <text evidence="2">The sequence shown here is derived from an EMBL/GenBank/DDBJ whole genome shotgun (WGS) entry which is preliminary data.</text>
</comment>
<keyword evidence="3" id="KW-1185">Reference proteome</keyword>